<proteinExistence type="predicted"/>
<evidence type="ECO:0000313" key="1">
    <source>
        <dbReference type="EMBL" id="ELA47852.1"/>
    </source>
</evidence>
<gene>
    <name evidence="1" type="ORF">VCUG_00694</name>
</gene>
<evidence type="ECO:0000313" key="2">
    <source>
        <dbReference type="Proteomes" id="UP000011081"/>
    </source>
</evidence>
<dbReference type="EMBL" id="GL877411">
    <property type="protein sequence ID" value="ELA47852.1"/>
    <property type="molecule type" value="Genomic_DNA"/>
</dbReference>
<dbReference type="RefSeq" id="XP_008073715.1">
    <property type="nucleotide sequence ID" value="XM_008075524.1"/>
</dbReference>
<keyword evidence="2" id="KW-1185">Reference proteome</keyword>
<dbReference type="OMA" id="KLELWCY"/>
<dbReference type="InParanoid" id="L2GWY0"/>
<name>L2GWY0_VAVCU</name>
<dbReference type="Proteomes" id="UP000011081">
    <property type="component" value="Unassembled WGS sequence"/>
</dbReference>
<reference evidence="2" key="1">
    <citation type="submission" date="2011-03" db="EMBL/GenBank/DDBJ databases">
        <title>The genome sequence of Vavraia culicis strain floridensis.</title>
        <authorList>
            <consortium name="The Broad Institute Genome Sequencing Platform"/>
            <person name="Cuomo C."/>
            <person name="Becnel J."/>
            <person name="Sanscrainte N."/>
            <person name="Young S.K."/>
            <person name="Zeng Q."/>
            <person name="Gargeya S."/>
            <person name="Fitzgerald M."/>
            <person name="Haas B."/>
            <person name="Abouelleil A."/>
            <person name="Alvarado L."/>
            <person name="Arachchi H.M."/>
            <person name="Berlin A."/>
            <person name="Chapman S.B."/>
            <person name="Gearin G."/>
            <person name="Goldberg J."/>
            <person name="Griggs A."/>
            <person name="Gujja S."/>
            <person name="Hansen M."/>
            <person name="Heiman D."/>
            <person name="Howarth C."/>
            <person name="Larimer J."/>
            <person name="Lui A."/>
            <person name="MacDonald P.J.P."/>
            <person name="McCowen C."/>
            <person name="Montmayeur A."/>
            <person name="Murphy C."/>
            <person name="Neiman D."/>
            <person name="Pearson M."/>
            <person name="Priest M."/>
            <person name="Roberts A."/>
            <person name="Saif S."/>
            <person name="Shea T."/>
            <person name="Sisk P."/>
            <person name="Stolte C."/>
            <person name="Sykes S."/>
            <person name="Wortman J."/>
            <person name="Nusbaum C."/>
            <person name="Birren B."/>
        </authorList>
    </citation>
    <scope>NUCLEOTIDE SEQUENCE [LARGE SCALE GENOMIC DNA]</scope>
    <source>
        <strain evidence="2">floridensis</strain>
    </source>
</reference>
<dbReference type="VEuPathDB" id="MicrosporidiaDB:VCUG_00694"/>
<dbReference type="HOGENOM" id="CLU_004199_2_0_1"/>
<protein>
    <submittedName>
        <fullName evidence="1">Uncharacterized protein</fullName>
    </submittedName>
</protein>
<dbReference type="GeneID" id="19878579"/>
<sequence>MFLTMHTLLNSVSATVMYILRFKGEEGVGNDHKVFDSLEDAMLSNILGDSQEKEWIESFFIQPYDRERDELHLISKDVCNVAVEDDTGETLKANENVEEGSEQDLNPMKKAEIYHEDRVDMQGDGFHYKEIKVPVSLSLYTKVLNLAQSCDEPLSDDEIHNILHFLTSMDNVSVIMCVLYRRFLGDCTLANRLEKQHAERAKEQLDAGIIEQGTVDCLAFDIKTAIRNVYNTVKRKYILFIKDQHGNVALGTKKQKNDVRLPLYVSLENVGSDIPGGFLKMDYQFLRYNKETLHRWINTLSEESPEMTVEVDFSNFFRVQTCPYEYTRVSAGEPNPTILKDFYGEIICGFILHKKITKVILRLSNTSYDFNLGFLNGKKLELWCYDCSFDKTSIFPEFVSLLSINDSLLKTSLVLPPLLKKLYVGNCRHENDAVELHVGSACKYIDINYHNGLVKIADMVDWNTLMLPLKCQFSVIIKKDQENRFKQIKVKNARVINNWDISNTVASLHLEDVDVSDSHFVNISSNCKSVVIRHCVGFFRLSGIDDVNFASYSGSLEYVKDVHGRMRELLASNLVIDHNKSFKSSLRTIRLSNIELTAGAVISFERNDEITEMVCEGCIGRFYFSGVVAGIGHVSFTEVNGCFELKRSVRENKLRLKIANVVLDEDLVLDDSVDEIILENVVVGTGSRFKMCNLAKKIIIDRCEGEFIIHGLKTEEGTGIKLNNSSSSIHLSKVDNNKHSLYMANIVLTRMISVEYAVYTAVLKNVRIVDQQSIVFEKKCERLTLDNCDMVVRKEKNNIFRELCLRMLVSDVAHYYFSTDAEELTARDIELRSDVHISRNIKAIGLDRVSMSNDTCFVIEGDPNLVSLQECNGRFNLPFLTEARHENVLHLNGKQPSICFFQSKLFANSYILVIKDCEMQNTAHIRNDIKCLTLSCITGGFGMKVRASDCCMRLVVDNCEVGTTLANYLFITSLVMKRSFFVQDISSFVNLQALHLADIYLQRNFTLNKHLKVFEITNSLFQGDYVLKLNSEIENLRIVRFSGVVDVSEVINMEEMNLHGTETFTIKRMKNSNDIFLGMRNMAVKKTLKIDPRVKYLELIEVTIEENTKLKVGGLCESLRLVDCVGRFDLSSATSLTIIDIEGVAVGWINFLAPVVKSKRETIFERLFPQSIKRFPGSLRSVKLVSQVVEQDVWLACDNECERVSLINCAGLFDLSEITRLKKFVYQPQAISNNSMIKFPDLNGVEELVLVYNGNTRYFQSLLVMCHNVKKLTLYSHKSPNSGIRLEDLVVGNLTIPERELQYFSQDDISKVICKSSQEDGHFLEKLLNETMNILIEPIFTSRSENTLEHLLLHGFRPSIRNMNAIRDFVVLSVLAIDYEYIDDELLEHLPRNLKTLVALKGRGSSFACRKLCCSTKRDNAVGFRKHRSLKTFAVETEFFTNTGNFFNLPETLECLKVTYTDAPPKVEIPGFSKLRLKRLVIIELDEPENDPFFIENQGMSTVRYIRLMYFLSSFIDLRSIDELVVEKGDETVVLCTKNI</sequence>
<dbReference type="OrthoDB" id="10421701at2759"/>
<organism evidence="1 2">
    <name type="scientific">Vavraia culicis (isolate floridensis)</name>
    <name type="common">Microsporidian parasite</name>
    <dbReference type="NCBI Taxonomy" id="948595"/>
    <lineage>
        <taxon>Eukaryota</taxon>
        <taxon>Fungi</taxon>
        <taxon>Fungi incertae sedis</taxon>
        <taxon>Microsporidia</taxon>
        <taxon>Pleistophoridae</taxon>
        <taxon>Vavraia</taxon>
    </lineage>
</organism>
<accession>L2GWY0</accession>